<dbReference type="EMBL" id="VKKY01000001">
    <property type="protein sequence ID" value="KAA3439324.1"/>
    <property type="molecule type" value="Genomic_DNA"/>
</dbReference>
<accession>A0A5B6TFD9</accession>
<dbReference type="InterPro" id="IPR036737">
    <property type="entry name" value="OmpA-like_sf"/>
</dbReference>
<dbReference type="CDD" id="cd07185">
    <property type="entry name" value="OmpA_C-like"/>
    <property type="match status" value="1"/>
</dbReference>
<evidence type="ECO:0000313" key="7">
    <source>
        <dbReference type="EMBL" id="KAA3439324.1"/>
    </source>
</evidence>
<dbReference type="Gene3D" id="3.30.1330.60">
    <property type="entry name" value="OmpA-like domain"/>
    <property type="match status" value="1"/>
</dbReference>
<dbReference type="PROSITE" id="PS50005">
    <property type="entry name" value="TPR"/>
    <property type="match status" value="1"/>
</dbReference>
<proteinExistence type="predicted"/>
<dbReference type="InterPro" id="IPR011990">
    <property type="entry name" value="TPR-like_helical_dom_sf"/>
</dbReference>
<dbReference type="SUPFAM" id="SSF82171">
    <property type="entry name" value="DPP6 N-terminal domain-like"/>
    <property type="match status" value="1"/>
</dbReference>
<gene>
    <name evidence="7" type="ORF">FOA19_01165</name>
</gene>
<dbReference type="InterPro" id="IPR006664">
    <property type="entry name" value="OMP_bac"/>
</dbReference>
<dbReference type="PRINTS" id="PR01021">
    <property type="entry name" value="OMPADOMAIN"/>
</dbReference>
<reference evidence="7 8" key="1">
    <citation type="submission" date="2019-07" db="EMBL/GenBank/DDBJ databases">
        <title>Rufibacter sp. nov., isolated from lake sediment.</title>
        <authorList>
            <person name="Qu J.-H."/>
        </authorList>
    </citation>
    <scope>NUCLEOTIDE SEQUENCE [LARGE SCALE GENOMIC DNA]</scope>
    <source>
        <strain evidence="7 8">NBS58-1</strain>
    </source>
</reference>
<protein>
    <submittedName>
        <fullName evidence="7">OmpA family protein</fullName>
    </submittedName>
</protein>
<dbReference type="AlphaFoldDB" id="A0A5B6TFD9"/>
<evidence type="ECO:0000256" key="3">
    <source>
        <dbReference type="ARBA" id="ARBA00023237"/>
    </source>
</evidence>
<evidence type="ECO:0000256" key="2">
    <source>
        <dbReference type="ARBA" id="ARBA00023136"/>
    </source>
</evidence>
<evidence type="ECO:0000256" key="1">
    <source>
        <dbReference type="ARBA" id="ARBA00004442"/>
    </source>
</evidence>
<keyword evidence="3" id="KW-0998">Cell outer membrane</keyword>
<dbReference type="Proteomes" id="UP000324133">
    <property type="component" value="Unassembled WGS sequence"/>
</dbReference>
<keyword evidence="4" id="KW-0802">TPR repeat</keyword>
<organism evidence="7 8">
    <name type="scientific">Rufibacter hautae</name>
    <dbReference type="NCBI Taxonomy" id="2595005"/>
    <lineage>
        <taxon>Bacteria</taxon>
        <taxon>Pseudomonadati</taxon>
        <taxon>Bacteroidota</taxon>
        <taxon>Cytophagia</taxon>
        <taxon>Cytophagales</taxon>
        <taxon>Hymenobacteraceae</taxon>
        <taxon>Rufibacter</taxon>
    </lineage>
</organism>
<dbReference type="InterPro" id="IPR011659">
    <property type="entry name" value="WD40"/>
</dbReference>
<dbReference type="Gene3D" id="2.120.10.30">
    <property type="entry name" value="TolB, C-terminal domain"/>
    <property type="match status" value="1"/>
</dbReference>
<evidence type="ECO:0000313" key="8">
    <source>
        <dbReference type="Proteomes" id="UP000324133"/>
    </source>
</evidence>
<comment type="caution">
    <text evidence="7">The sequence shown here is derived from an EMBL/GenBank/DDBJ whole genome shotgun (WGS) entry which is preliminary data.</text>
</comment>
<dbReference type="RefSeq" id="WP_149088968.1">
    <property type="nucleotide sequence ID" value="NZ_VKKY01000001.1"/>
</dbReference>
<dbReference type="InterPro" id="IPR050330">
    <property type="entry name" value="Bact_OuterMem_StrucFunc"/>
</dbReference>
<sequence>MLRTGSLLIFLLSFFLGFSTLGQNKPALRLKQKPVTDSLRKKAPEAEVVLQFPNINKAPYYHHKAKYATILKLEKKKAWAKVLPLLEEYVGNFGIDNFYKDTKLLWRLGQLYERLGQREKAVAYYRLVLKHHRTDIRQVQQYYDSLEQKKKDLYVPLQYYYELVEYRKSVATFKPPRGVYTNMGDAINSKAEDYGPAVRSDEELFIYTSRRKGVKATGTDEDLYFSRFENGFWHEGESFGKPINSIYNEGSACLSRDGKTLFFARCESPDGLGNCDLYTATRLADGSWGQLKNLGANVNSKAWDSQPTLSPQEDTLYFASDRLGGFGMSDIYFTHKGKNGQWAPAQNLGPIINTRESEVSPYFHPLYQVLYFSSRGQLLNFGDFDIYKAYRIKGNWQEPRNIGPLVNGKGSEYYFTINANSTNLYYARSEPSDLKNLDLYSFPLPMEAHPLAVTKLTGVLMDSTTNKPLNGIISIIDLDNGIEVASKYLREDGSFDFDLIDNSRYMMLIQSSDFFSIEKEINLKEDTVMKIMTSLIDYSIPLIFKNLEFDEGKAEIKDAMKPTLDRIVLFLVDHPKVRLSIEGHTDGSGDPDANLELSQWRAVSIQKYLESKGNLDAGRIDAIGKGSSEPIKPELTIEDRAVNRRVEFKLIKPKEGATGGGDW</sequence>
<dbReference type="InterPro" id="IPR011042">
    <property type="entry name" value="6-blade_b-propeller_TolB-like"/>
</dbReference>
<dbReference type="GO" id="GO:0009279">
    <property type="term" value="C:cell outer membrane"/>
    <property type="evidence" value="ECO:0007669"/>
    <property type="project" value="UniProtKB-SubCell"/>
</dbReference>
<dbReference type="InterPro" id="IPR006665">
    <property type="entry name" value="OmpA-like"/>
</dbReference>
<dbReference type="SUPFAM" id="SSF103088">
    <property type="entry name" value="OmpA-like"/>
    <property type="match status" value="1"/>
</dbReference>
<feature type="repeat" description="TPR" evidence="4">
    <location>
        <begin position="102"/>
        <end position="135"/>
    </location>
</feature>
<evidence type="ECO:0000256" key="5">
    <source>
        <dbReference type="PROSITE-ProRule" id="PRU00473"/>
    </source>
</evidence>
<dbReference type="Gene3D" id="1.25.40.10">
    <property type="entry name" value="Tetratricopeptide repeat domain"/>
    <property type="match status" value="1"/>
</dbReference>
<dbReference type="InterPro" id="IPR019734">
    <property type="entry name" value="TPR_rpt"/>
</dbReference>
<name>A0A5B6TFD9_9BACT</name>
<dbReference type="Pfam" id="PF00691">
    <property type="entry name" value="OmpA"/>
    <property type="match status" value="1"/>
</dbReference>
<dbReference type="PANTHER" id="PTHR30329">
    <property type="entry name" value="STATOR ELEMENT OF FLAGELLAR MOTOR COMPLEX"/>
    <property type="match status" value="1"/>
</dbReference>
<dbReference type="Pfam" id="PF07676">
    <property type="entry name" value="PD40"/>
    <property type="match status" value="2"/>
</dbReference>
<dbReference type="PROSITE" id="PS51123">
    <property type="entry name" value="OMPA_2"/>
    <property type="match status" value="1"/>
</dbReference>
<dbReference type="SMART" id="SM00028">
    <property type="entry name" value="TPR"/>
    <property type="match status" value="1"/>
</dbReference>
<evidence type="ECO:0000259" key="6">
    <source>
        <dbReference type="PROSITE" id="PS51123"/>
    </source>
</evidence>
<feature type="domain" description="OmpA-like" evidence="6">
    <location>
        <begin position="536"/>
        <end position="654"/>
    </location>
</feature>
<dbReference type="OrthoDB" id="1488841at2"/>
<keyword evidence="2 5" id="KW-0472">Membrane</keyword>
<keyword evidence="8" id="KW-1185">Reference proteome</keyword>
<evidence type="ECO:0000256" key="4">
    <source>
        <dbReference type="PROSITE-ProRule" id="PRU00339"/>
    </source>
</evidence>
<comment type="subcellular location">
    <subcellularLocation>
        <location evidence="1">Cell outer membrane</location>
    </subcellularLocation>
</comment>
<dbReference type="PANTHER" id="PTHR30329:SF21">
    <property type="entry name" value="LIPOPROTEIN YIAD-RELATED"/>
    <property type="match status" value="1"/>
</dbReference>